<reference evidence="9 10" key="1">
    <citation type="journal article" date="2007" name="Nature">
        <title>Evolution of genes and genomes on the Drosophila phylogeny.</title>
        <authorList>
            <consortium name="Drosophila 12 Genomes Consortium"/>
            <person name="Clark A.G."/>
            <person name="Eisen M.B."/>
            <person name="Smith D.R."/>
            <person name="Bergman C.M."/>
            <person name="Oliver B."/>
            <person name="Markow T.A."/>
            <person name="Kaufman T.C."/>
            <person name="Kellis M."/>
            <person name="Gelbart W."/>
            <person name="Iyer V.N."/>
            <person name="Pollard D.A."/>
            <person name="Sackton T.B."/>
            <person name="Larracuente A.M."/>
            <person name="Singh N.D."/>
            <person name="Abad J.P."/>
            <person name="Abt D.N."/>
            <person name="Adryan B."/>
            <person name="Aguade M."/>
            <person name="Akashi H."/>
            <person name="Anderson W.W."/>
            <person name="Aquadro C.F."/>
            <person name="Ardell D.H."/>
            <person name="Arguello R."/>
            <person name="Artieri C.G."/>
            <person name="Barbash D.A."/>
            <person name="Barker D."/>
            <person name="Barsanti P."/>
            <person name="Batterham P."/>
            <person name="Batzoglou S."/>
            <person name="Begun D."/>
            <person name="Bhutkar A."/>
            <person name="Blanco E."/>
            <person name="Bosak S.A."/>
            <person name="Bradley R.K."/>
            <person name="Brand A.D."/>
            <person name="Brent M.R."/>
            <person name="Brooks A.N."/>
            <person name="Brown R.H."/>
            <person name="Butlin R.K."/>
            <person name="Caggese C."/>
            <person name="Calvi B.R."/>
            <person name="Bernardo de Carvalho A."/>
            <person name="Caspi A."/>
            <person name="Castrezana S."/>
            <person name="Celniker S.E."/>
            <person name="Chang J.L."/>
            <person name="Chapple C."/>
            <person name="Chatterji S."/>
            <person name="Chinwalla A."/>
            <person name="Civetta A."/>
            <person name="Clifton S.W."/>
            <person name="Comeron J.M."/>
            <person name="Costello J.C."/>
            <person name="Coyne J.A."/>
            <person name="Daub J."/>
            <person name="David R.G."/>
            <person name="Delcher A.L."/>
            <person name="Delehaunty K."/>
            <person name="Do C.B."/>
            <person name="Ebling H."/>
            <person name="Edwards K."/>
            <person name="Eickbush T."/>
            <person name="Evans J.D."/>
            <person name="Filipski A."/>
            <person name="Findeiss S."/>
            <person name="Freyhult E."/>
            <person name="Fulton L."/>
            <person name="Fulton R."/>
            <person name="Garcia A.C."/>
            <person name="Gardiner A."/>
            <person name="Garfield D.A."/>
            <person name="Garvin B.E."/>
            <person name="Gibson G."/>
            <person name="Gilbert D."/>
            <person name="Gnerre S."/>
            <person name="Godfrey J."/>
            <person name="Good R."/>
            <person name="Gotea V."/>
            <person name="Gravely B."/>
            <person name="Greenberg A.J."/>
            <person name="Griffiths-Jones S."/>
            <person name="Gross S."/>
            <person name="Guigo R."/>
            <person name="Gustafson E.A."/>
            <person name="Haerty W."/>
            <person name="Hahn M.W."/>
            <person name="Halligan D.L."/>
            <person name="Halpern A.L."/>
            <person name="Halter G.M."/>
            <person name="Han M.V."/>
            <person name="Heger A."/>
            <person name="Hillier L."/>
            <person name="Hinrichs A.S."/>
            <person name="Holmes I."/>
            <person name="Hoskins R.A."/>
            <person name="Hubisz M.J."/>
            <person name="Hultmark D."/>
            <person name="Huntley M.A."/>
            <person name="Jaffe D.B."/>
            <person name="Jagadeeshan S."/>
            <person name="Jeck W.R."/>
            <person name="Johnson J."/>
            <person name="Jones C.D."/>
            <person name="Jordan W.C."/>
            <person name="Karpen G.H."/>
            <person name="Kataoka E."/>
            <person name="Keightley P.D."/>
            <person name="Kheradpour P."/>
            <person name="Kirkness E.F."/>
            <person name="Koerich L.B."/>
            <person name="Kristiansen K."/>
            <person name="Kudrna D."/>
            <person name="Kulathinal R.J."/>
            <person name="Kumar S."/>
            <person name="Kwok R."/>
            <person name="Lander E."/>
            <person name="Langley C.H."/>
            <person name="Lapoint R."/>
            <person name="Lazzaro B.P."/>
            <person name="Lee S.J."/>
            <person name="Levesque L."/>
            <person name="Li R."/>
            <person name="Lin C.F."/>
            <person name="Lin M.F."/>
            <person name="Lindblad-Toh K."/>
            <person name="Llopart A."/>
            <person name="Long M."/>
            <person name="Low L."/>
            <person name="Lozovsky E."/>
            <person name="Lu J."/>
            <person name="Luo M."/>
            <person name="Machado C.A."/>
            <person name="Makalowski W."/>
            <person name="Marzo M."/>
            <person name="Matsuda M."/>
            <person name="Matzkin L."/>
            <person name="McAllister B."/>
            <person name="McBride C.S."/>
            <person name="McKernan B."/>
            <person name="McKernan K."/>
            <person name="Mendez-Lago M."/>
            <person name="Minx P."/>
            <person name="Mollenhauer M.U."/>
            <person name="Montooth K."/>
            <person name="Mount S.M."/>
            <person name="Mu X."/>
            <person name="Myers E."/>
            <person name="Negre B."/>
            <person name="Newfeld S."/>
            <person name="Nielsen R."/>
            <person name="Noor M.A."/>
            <person name="O'Grady P."/>
            <person name="Pachter L."/>
            <person name="Papaceit M."/>
            <person name="Parisi M.J."/>
            <person name="Parisi M."/>
            <person name="Parts L."/>
            <person name="Pedersen J.S."/>
            <person name="Pesole G."/>
            <person name="Phillippy A.M."/>
            <person name="Ponting C.P."/>
            <person name="Pop M."/>
            <person name="Porcelli D."/>
            <person name="Powell J.R."/>
            <person name="Prohaska S."/>
            <person name="Pruitt K."/>
            <person name="Puig M."/>
            <person name="Quesneville H."/>
            <person name="Ram K.R."/>
            <person name="Rand D."/>
            <person name="Rasmussen M.D."/>
            <person name="Reed L.K."/>
            <person name="Reenan R."/>
            <person name="Reily A."/>
            <person name="Remington K.A."/>
            <person name="Rieger T.T."/>
            <person name="Ritchie M.G."/>
            <person name="Robin C."/>
            <person name="Rogers Y.H."/>
            <person name="Rohde C."/>
            <person name="Rozas J."/>
            <person name="Rubenfield M.J."/>
            <person name="Ruiz A."/>
            <person name="Russo S."/>
            <person name="Salzberg S.L."/>
            <person name="Sanchez-Gracia A."/>
            <person name="Saranga D.J."/>
            <person name="Sato H."/>
            <person name="Schaeffer S.W."/>
            <person name="Schatz M.C."/>
            <person name="Schlenke T."/>
            <person name="Schwartz R."/>
            <person name="Segarra C."/>
            <person name="Singh R.S."/>
            <person name="Sirot L."/>
            <person name="Sirota M."/>
            <person name="Sisneros N.B."/>
            <person name="Smith C.D."/>
            <person name="Smith T.F."/>
            <person name="Spieth J."/>
            <person name="Stage D.E."/>
            <person name="Stark A."/>
            <person name="Stephan W."/>
            <person name="Strausberg R.L."/>
            <person name="Strempel S."/>
            <person name="Sturgill D."/>
            <person name="Sutton G."/>
            <person name="Sutton G.G."/>
            <person name="Tao W."/>
            <person name="Teichmann S."/>
            <person name="Tobari Y.N."/>
            <person name="Tomimura Y."/>
            <person name="Tsolas J.M."/>
            <person name="Valente V.L."/>
            <person name="Venter E."/>
            <person name="Venter J.C."/>
            <person name="Vicario S."/>
            <person name="Vieira F.G."/>
            <person name="Vilella A.J."/>
            <person name="Villasante A."/>
            <person name="Walenz B."/>
            <person name="Wang J."/>
            <person name="Wasserman M."/>
            <person name="Watts T."/>
            <person name="Wilson D."/>
            <person name="Wilson R.K."/>
            <person name="Wing R.A."/>
            <person name="Wolfner M.F."/>
            <person name="Wong A."/>
            <person name="Wong G.K."/>
            <person name="Wu C.I."/>
            <person name="Wu G."/>
            <person name="Yamamoto D."/>
            <person name="Yang H.P."/>
            <person name="Yang S.P."/>
            <person name="Yorke J.A."/>
            <person name="Yoshida K."/>
            <person name="Zdobnov E."/>
            <person name="Zhang P."/>
            <person name="Zhang Y."/>
            <person name="Zimin A.V."/>
            <person name="Baldwin J."/>
            <person name="Abdouelleil A."/>
            <person name="Abdulkadir J."/>
            <person name="Abebe A."/>
            <person name="Abera B."/>
            <person name="Abreu J."/>
            <person name="Acer S.C."/>
            <person name="Aftuck L."/>
            <person name="Alexander A."/>
            <person name="An P."/>
            <person name="Anderson E."/>
            <person name="Anderson S."/>
            <person name="Arachi H."/>
            <person name="Azer M."/>
            <person name="Bachantsang P."/>
            <person name="Barry A."/>
            <person name="Bayul T."/>
            <person name="Berlin A."/>
            <person name="Bessette D."/>
            <person name="Bloom T."/>
            <person name="Blye J."/>
            <person name="Boguslavskiy L."/>
            <person name="Bonnet C."/>
            <person name="Boukhgalter B."/>
            <person name="Bourzgui I."/>
            <person name="Brown A."/>
            <person name="Cahill P."/>
            <person name="Channer S."/>
            <person name="Cheshatsang Y."/>
            <person name="Chuda L."/>
            <person name="Citroen M."/>
            <person name="Collymore A."/>
            <person name="Cooke P."/>
            <person name="Costello M."/>
            <person name="D'Aco K."/>
            <person name="Daza R."/>
            <person name="De Haan G."/>
            <person name="DeGray S."/>
            <person name="DeMaso C."/>
            <person name="Dhargay N."/>
            <person name="Dooley K."/>
            <person name="Dooley E."/>
            <person name="Doricent M."/>
            <person name="Dorje P."/>
            <person name="Dorjee K."/>
            <person name="Dupes A."/>
            <person name="Elong R."/>
            <person name="Falk J."/>
            <person name="Farina A."/>
            <person name="Faro S."/>
            <person name="Ferguson D."/>
            <person name="Fisher S."/>
            <person name="Foley C.D."/>
            <person name="Franke A."/>
            <person name="Friedrich D."/>
            <person name="Gadbois L."/>
            <person name="Gearin G."/>
            <person name="Gearin C.R."/>
            <person name="Giannoukos G."/>
            <person name="Goode T."/>
            <person name="Graham J."/>
            <person name="Grandbois E."/>
            <person name="Grewal S."/>
            <person name="Gyaltsen K."/>
            <person name="Hafez N."/>
            <person name="Hagos B."/>
            <person name="Hall J."/>
            <person name="Henson C."/>
            <person name="Hollinger A."/>
            <person name="Honan T."/>
            <person name="Huard M.D."/>
            <person name="Hughes L."/>
            <person name="Hurhula B."/>
            <person name="Husby M.E."/>
            <person name="Kamat A."/>
            <person name="Kanga B."/>
            <person name="Kashin S."/>
            <person name="Khazanovich D."/>
            <person name="Kisner P."/>
            <person name="Lance K."/>
            <person name="Lara M."/>
            <person name="Lee W."/>
            <person name="Lennon N."/>
            <person name="Letendre F."/>
            <person name="LeVine R."/>
            <person name="Lipovsky A."/>
            <person name="Liu X."/>
            <person name="Liu J."/>
            <person name="Liu S."/>
            <person name="Lokyitsang T."/>
            <person name="Lokyitsang Y."/>
            <person name="Lubonja R."/>
            <person name="Lui A."/>
            <person name="MacDonald P."/>
            <person name="Magnisalis V."/>
            <person name="Maru K."/>
            <person name="Matthews C."/>
            <person name="McCusker W."/>
            <person name="McDonough S."/>
            <person name="Mehta T."/>
            <person name="Meldrim J."/>
            <person name="Meneus L."/>
            <person name="Mihai O."/>
            <person name="Mihalev A."/>
            <person name="Mihova T."/>
            <person name="Mittelman R."/>
            <person name="Mlenga V."/>
            <person name="Montmayeur A."/>
            <person name="Mulrain L."/>
            <person name="Navidi A."/>
            <person name="Naylor J."/>
            <person name="Negash T."/>
            <person name="Nguyen T."/>
            <person name="Nguyen N."/>
            <person name="Nicol R."/>
            <person name="Norbu C."/>
            <person name="Norbu N."/>
            <person name="Novod N."/>
            <person name="O'Neill B."/>
            <person name="Osman S."/>
            <person name="Markiewicz E."/>
            <person name="Oyono O.L."/>
            <person name="Patti C."/>
            <person name="Phunkhang P."/>
            <person name="Pierre F."/>
            <person name="Priest M."/>
            <person name="Raghuraman S."/>
            <person name="Rege F."/>
            <person name="Reyes R."/>
            <person name="Rise C."/>
            <person name="Rogov P."/>
            <person name="Ross K."/>
            <person name="Ryan E."/>
            <person name="Settipalli S."/>
            <person name="Shea T."/>
            <person name="Sherpa N."/>
            <person name="Shi L."/>
            <person name="Shih D."/>
            <person name="Sparrow T."/>
            <person name="Spaulding J."/>
            <person name="Stalker J."/>
            <person name="Stange-Thomann N."/>
            <person name="Stavropoulos S."/>
            <person name="Stone C."/>
            <person name="Strader C."/>
            <person name="Tesfaye S."/>
            <person name="Thomson T."/>
            <person name="Thoulutsang Y."/>
            <person name="Thoulutsang D."/>
            <person name="Topham K."/>
            <person name="Topping I."/>
            <person name="Tsamla T."/>
            <person name="Vassiliev H."/>
            <person name="Vo A."/>
            <person name="Wangchuk T."/>
            <person name="Wangdi T."/>
            <person name="Weiand M."/>
            <person name="Wilkinson J."/>
            <person name="Wilson A."/>
            <person name="Yadav S."/>
            <person name="Young G."/>
            <person name="Yu Q."/>
            <person name="Zembek L."/>
            <person name="Zhong D."/>
            <person name="Zimmer A."/>
            <person name="Zwirko Z."/>
            <person name="Jaffe D.B."/>
            <person name="Alvarez P."/>
            <person name="Brockman W."/>
            <person name="Butler J."/>
            <person name="Chin C."/>
            <person name="Gnerre S."/>
            <person name="Grabherr M."/>
            <person name="Kleber M."/>
            <person name="Mauceli E."/>
            <person name="MacCallum I."/>
        </authorList>
    </citation>
    <scope>NUCLEOTIDE SEQUENCE [LARGE SCALE GENOMIC DNA]</scope>
    <source>
        <strain evidence="10">MSH-3 / Tucson 14011-0111.49</strain>
    </source>
</reference>
<dbReference type="InterPro" id="IPR001356">
    <property type="entry name" value="HD"/>
</dbReference>
<feature type="compositionally biased region" description="Low complexity" evidence="7">
    <location>
        <begin position="236"/>
        <end position="254"/>
    </location>
</feature>
<feature type="DNA-binding region" description="Homeobox" evidence="5">
    <location>
        <begin position="489"/>
        <end position="548"/>
    </location>
</feature>
<feature type="domain" description="Homeobox" evidence="8">
    <location>
        <begin position="487"/>
        <end position="547"/>
    </location>
</feature>
<gene>
    <name evidence="9" type="primary">Dper\GL18045</name>
    <name evidence="9" type="ORF">Dper_GL18045</name>
</gene>
<sequence length="593" mass="63636">MSSAQVSQQPPPQTTTALSMPSQLILSHIAAASHSHSHSQHQHHHPHPHTHPHPHPQRSSPHDYDQSSNQSTLSPRSRGSPTPSPAAVGASPTHSTATTGSPQSASAYAPGLSPGGAGGGGGGGGGGQEHATDQITAGGATPAGMALLVAPIPVGCPPQQGPAPPPTHPRLYVEGFAPHHAPHLHPAVVNVNGGYPLSRLPLAAVMMPANAAAPVNGAAPPPVSNSCSPQPASNHTTSTTATTTTTLLPPAQSQPKKSFCIDALLAKSQHQSGEREPQPIIVDDRLAALHYAARDQAELNHAFVAASNAAAAQAAAAHAAAAVTGISDHEALQRIRDSREYDSPSPDGMSRSESPSSSHRSSPPISPGCEDQQQHGHGIHPHLHQHPHHMSMRMSDLHDEFKKPVPPHSPIRPQDFPLYAGGHPYQLLAQGGSAFHRPLDPSGKPIPIPMGHNFMPSQLQFEFLARAGMLHHRIPELAAYPHHAILGKTRRPRTAFTSQQLLELEKQFKQNKYLSRPKRFEVASGLMLSETPVKIWFQNRRMKWKRSKKAPLEAQDRDLVFVEEEEEEVEEEEEQEEDVDAQEEEEEEEGHPF</sequence>
<dbReference type="eggNOG" id="KOG0489">
    <property type="taxonomic scope" value="Eukaryota"/>
</dbReference>
<dbReference type="GO" id="GO:0061101">
    <property type="term" value="P:neuroendocrine cell differentiation"/>
    <property type="evidence" value="ECO:0007669"/>
    <property type="project" value="EnsemblMetazoa"/>
</dbReference>
<dbReference type="InterPro" id="IPR017970">
    <property type="entry name" value="Homeobox_CS"/>
</dbReference>
<feature type="region of interest" description="Disordered" evidence="7">
    <location>
        <begin position="1"/>
        <end position="136"/>
    </location>
</feature>
<keyword evidence="10" id="KW-1185">Reference proteome</keyword>
<comment type="subcellular location">
    <subcellularLocation>
        <location evidence="1 5 6">Nucleus</location>
    </subcellularLocation>
</comment>
<dbReference type="GO" id="GO:0000981">
    <property type="term" value="F:DNA-binding transcription factor activity, RNA polymerase II-specific"/>
    <property type="evidence" value="ECO:0007669"/>
    <property type="project" value="InterPro"/>
</dbReference>
<feature type="compositionally biased region" description="Low complexity" evidence="7">
    <location>
        <begin position="71"/>
        <end position="81"/>
    </location>
</feature>
<dbReference type="Pfam" id="PF00046">
    <property type="entry name" value="Homeodomain"/>
    <property type="match status" value="1"/>
</dbReference>
<dbReference type="HOGENOM" id="CLU_471965_0_0_1"/>
<dbReference type="InterPro" id="IPR009057">
    <property type="entry name" value="Homeodomain-like_sf"/>
</dbReference>
<dbReference type="PANTHER" id="PTHR24335">
    <property type="entry name" value="MOTOR NEURON AND PANCREAS HOMEOBOX PROTEIN"/>
    <property type="match status" value="1"/>
</dbReference>
<evidence type="ECO:0000256" key="2">
    <source>
        <dbReference type="ARBA" id="ARBA00023125"/>
    </source>
</evidence>
<dbReference type="AlphaFoldDB" id="B4H2B8"/>
<proteinExistence type="predicted"/>
<feature type="compositionally biased region" description="Polar residues" evidence="7">
    <location>
        <begin position="224"/>
        <end position="235"/>
    </location>
</feature>
<keyword evidence="4 5" id="KW-0539">Nucleus</keyword>
<dbReference type="Gene3D" id="1.10.10.60">
    <property type="entry name" value="Homeodomain-like"/>
    <property type="match status" value="1"/>
</dbReference>
<evidence type="ECO:0000256" key="5">
    <source>
        <dbReference type="PROSITE-ProRule" id="PRU00108"/>
    </source>
</evidence>
<dbReference type="PRINTS" id="PR00024">
    <property type="entry name" value="HOMEOBOX"/>
</dbReference>
<feature type="region of interest" description="Disordered" evidence="7">
    <location>
        <begin position="547"/>
        <end position="593"/>
    </location>
</feature>
<feature type="compositionally biased region" description="Low complexity" evidence="7">
    <location>
        <begin position="345"/>
        <end position="363"/>
    </location>
</feature>
<feature type="compositionally biased region" description="Basic residues" evidence="7">
    <location>
        <begin position="377"/>
        <end position="391"/>
    </location>
</feature>
<dbReference type="OMA" id="GCEDQQP"/>
<dbReference type="GO" id="GO:0005634">
    <property type="term" value="C:nucleus"/>
    <property type="evidence" value="ECO:0007669"/>
    <property type="project" value="UniProtKB-SubCell"/>
</dbReference>
<evidence type="ECO:0000256" key="6">
    <source>
        <dbReference type="RuleBase" id="RU000682"/>
    </source>
</evidence>
<dbReference type="CDD" id="cd00086">
    <property type="entry name" value="homeodomain"/>
    <property type="match status" value="1"/>
</dbReference>
<dbReference type="PANTHER" id="PTHR24335:SF4">
    <property type="entry name" value="EXTRA-EXTRA"/>
    <property type="match status" value="1"/>
</dbReference>
<evidence type="ECO:0000256" key="7">
    <source>
        <dbReference type="SAM" id="MobiDB-lite"/>
    </source>
</evidence>
<dbReference type="SUPFAM" id="SSF46689">
    <property type="entry name" value="Homeodomain-like"/>
    <property type="match status" value="1"/>
</dbReference>
<dbReference type="InterPro" id="IPR020479">
    <property type="entry name" value="HD_metazoa"/>
</dbReference>
<dbReference type="SMR" id="B4H2B8"/>
<dbReference type="PhylomeDB" id="B4H2B8"/>
<feature type="compositionally biased region" description="Basic and acidic residues" evidence="7">
    <location>
        <begin position="550"/>
        <end position="560"/>
    </location>
</feature>
<organism evidence="10">
    <name type="scientific">Drosophila persimilis</name>
    <name type="common">Fruit fly</name>
    <dbReference type="NCBI Taxonomy" id="7234"/>
    <lineage>
        <taxon>Eukaryota</taxon>
        <taxon>Metazoa</taxon>
        <taxon>Ecdysozoa</taxon>
        <taxon>Arthropoda</taxon>
        <taxon>Hexapoda</taxon>
        <taxon>Insecta</taxon>
        <taxon>Pterygota</taxon>
        <taxon>Neoptera</taxon>
        <taxon>Endopterygota</taxon>
        <taxon>Diptera</taxon>
        <taxon>Brachycera</taxon>
        <taxon>Muscomorpha</taxon>
        <taxon>Ephydroidea</taxon>
        <taxon>Drosophilidae</taxon>
        <taxon>Drosophila</taxon>
        <taxon>Sophophora</taxon>
    </lineage>
</organism>
<dbReference type="SMART" id="SM00389">
    <property type="entry name" value="HOX"/>
    <property type="match status" value="1"/>
</dbReference>
<evidence type="ECO:0000256" key="1">
    <source>
        <dbReference type="ARBA" id="ARBA00004123"/>
    </source>
</evidence>
<feature type="region of interest" description="Disordered" evidence="7">
    <location>
        <begin position="338"/>
        <end position="393"/>
    </location>
</feature>
<dbReference type="Proteomes" id="UP000008744">
    <property type="component" value="Unassembled WGS sequence"/>
</dbReference>
<dbReference type="GO" id="GO:0007417">
    <property type="term" value="P:central nervous system development"/>
    <property type="evidence" value="ECO:0007669"/>
    <property type="project" value="EnsemblMetazoa"/>
</dbReference>
<dbReference type="PROSITE" id="PS00027">
    <property type="entry name" value="HOMEOBOX_1"/>
    <property type="match status" value="1"/>
</dbReference>
<feature type="region of interest" description="Disordered" evidence="7">
    <location>
        <begin position="219"/>
        <end position="254"/>
    </location>
</feature>
<feature type="compositionally biased region" description="Polar residues" evidence="7">
    <location>
        <begin position="92"/>
        <end position="106"/>
    </location>
</feature>
<dbReference type="PROSITE" id="PS50071">
    <property type="entry name" value="HOMEOBOX_2"/>
    <property type="match status" value="1"/>
</dbReference>
<feature type="compositionally biased region" description="Acidic residues" evidence="7">
    <location>
        <begin position="561"/>
        <end position="593"/>
    </location>
</feature>
<dbReference type="EMBL" id="CH479203">
    <property type="protein sequence ID" value="EDW30470.1"/>
    <property type="molecule type" value="Genomic_DNA"/>
</dbReference>
<feature type="compositionally biased region" description="Gly residues" evidence="7">
    <location>
        <begin position="113"/>
        <end position="128"/>
    </location>
</feature>
<evidence type="ECO:0000259" key="8">
    <source>
        <dbReference type="PROSITE" id="PS50071"/>
    </source>
</evidence>
<dbReference type="GO" id="GO:1990837">
    <property type="term" value="F:sequence-specific double-stranded DNA binding"/>
    <property type="evidence" value="ECO:0007669"/>
    <property type="project" value="TreeGrafter"/>
</dbReference>
<dbReference type="STRING" id="7234.B4H2B8"/>
<protein>
    <submittedName>
        <fullName evidence="9">GL18045</fullName>
    </submittedName>
</protein>
<name>B4H2B8_DROPE</name>
<evidence type="ECO:0000256" key="4">
    <source>
        <dbReference type="ARBA" id="ARBA00023242"/>
    </source>
</evidence>
<dbReference type="GO" id="GO:0007412">
    <property type="term" value="P:axon target recognition"/>
    <property type="evidence" value="ECO:0007669"/>
    <property type="project" value="EnsemblMetazoa"/>
</dbReference>
<evidence type="ECO:0000256" key="3">
    <source>
        <dbReference type="ARBA" id="ARBA00023155"/>
    </source>
</evidence>
<keyword evidence="3 5" id="KW-0371">Homeobox</keyword>
<evidence type="ECO:0000313" key="10">
    <source>
        <dbReference type="Proteomes" id="UP000008744"/>
    </source>
</evidence>
<feature type="compositionally biased region" description="Basic residues" evidence="7">
    <location>
        <begin position="35"/>
        <end position="56"/>
    </location>
</feature>
<evidence type="ECO:0000313" key="9">
    <source>
        <dbReference type="EMBL" id="EDW30470.1"/>
    </source>
</evidence>
<keyword evidence="2 5" id="KW-0238">DNA-binding</keyword>
<dbReference type="InterPro" id="IPR042768">
    <property type="entry name" value="MNX1/Ceh-12"/>
</dbReference>
<dbReference type="OrthoDB" id="6159439at2759"/>
<accession>B4H2B8</accession>